<protein>
    <submittedName>
        <fullName evidence="4">2-keto-4-pentenoate hydratase/2-oxohepta-3-ene-1,7-dioic acid hydratase (Catechol pathway)</fullName>
    </submittedName>
</protein>
<dbReference type="PANTHER" id="PTHR42796:SF4">
    <property type="entry name" value="FUMARYLACETOACETATE HYDROLASE DOMAIN-CONTAINING PROTEIN 2A"/>
    <property type="match status" value="1"/>
</dbReference>
<keyword evidence="2" id="KW-0479">Metal-binding</keyword>
<dbReference type="FunFam" id="3.90.850.10:FF:000002">
    <property type="entry name" value="2-hydroxyhepta-2,4-diene-1,7-dioate isomerase"/>
    <property type="match status" value="1"/>
</dbReference>
<evidence type="ECO:0000259" key="3">
    <source>
        <dbReference type="Pfam" id="PF01557"/>
    </source>
</evidence>
<dbReference type="OrthoDB" id="5197601at2"/>
<dbReference type="Gene3D" id="3.90.850.10">
    <property type="entry name" value="Fumarylacetoacetase-like, C-terminal domain"/>
    <property type="match status" value="1"/>
</dbReference>
<dbReference type="InterPro" id="IPR036663">
    <property type="entry name" value="Fumarylacetoacetase_C_sf"/>
</dbReference>
<evidence type="ECO:0000256" key="1">
    <source>
        <dbReference type="ARBA" id="ARBA00010211"/>
    </source>
</evidence>
<dbReference type="EMBL" id="FTPR01000003">
    <property type="protein sequence ID" value="SIT90491.1"/>
    <property type="molecule type" value="Genomic_DNA"/>
</dbReference>
<name>A0A1R3XGL2_9RHOB</name>
<sequence>MKLCRIRTADGIKPAAVDAAGALRDLSGHIDDVTAAQIAPDALRALAAINLDACPVIAGAPAPFLSDARRVFCIGLNYYDHAAEMNMAIPDHPILFMKACEVTGAHDPIIIPKGATKTDWELELGVAIGTRAQHVSEEKALDHVAGYFVGNDVSERAFQLEFGGQWMKGKSADSFAPVGPYLVTKDEIADVQNLSMSLEINGEQMQKGSTKTMIFSVTQIVAHVSQFVTLQPGDLILTGTPPGVGVGHKPPRFMKAGDILTAEIEGLGALRQEAVAFKG</sequence>
<organism evidence="4 5">
    <name type="scientific">Yoonia rosea</name>
    <dbReference type="NCBI Taxonomy" id="287098"/>
    <lineage>
        <taxon>Bacteria</taxon>
        <taxon>Pseudomonadati</taxon>
        <taxon>Pseudomonadota</taxon>
        <taxon>Alphaproteobacteria</taxon>
        <taxon>Rhodobacterales</taxon>
        <taxon>Paracoccaceae</taxon>
        <taxon>Yoonia</taxon>
    </lineage>
</organism>
<dbReference type="STRING" id="287098.SAMN05421665_3128"/>
<dbReference type="Proteomes" id="UP000186997">
    <property type="component" value="Unassembled WGS sequence"/>
</dbReference>
<dbReference type="InterPro" id="IPR051121">
    <property type="entry name" value="FAH"/>
</dbReference>
<dbReference type="PANTHER" id="PTHR42796">
    <property type="entry name" value="FUMARYLACETOACETATE HYDROLASE DOMAIN-CONTAINING PROTEIN 2A-RELATED"/>
    <property type="match status" value="1"/>
</dbReference>
<dbReference type="GO" id="GO:0019752">
    <property type="term" value="P:carboxylic acid metabolic process"/>
    <property type="evidence" value="ECO:0007669"/>
    <property type="project" value="UniProtKB-ARBA"/>
</dbReference>
<accession>A0A1R3XGL2</accession>
<gene>
    <name evidence="4" type="ORF">SAMN05421665_3128</name>
</gene>
<feature type="domain" description="Fumarylacetoacetase-like C-terminal" evidence="3">
    <location>
        <begin position="71"/>
        <end position="273"/>
    </location>
</feature>
<proteinExistence type="inferred from homology"/>
<evidence type="ECO:0000313" key="5">
    <source>
        <dbReference type="Proteomes" id="UP000186997"/>
    </source>
</evidence>
<dbReference type="Pfam" id="PF01557">
    <property type="entry name" value="FAA_hydrolase"/>
    <property type="match status" value="1"/>
</dbReference>
<comment type="similarity">
    <text evidence="1">Belongs to the FAH family.</text>
</comment>
<keyword evidence="5" id="KW-1185">Reference proteome</keyword>
<evidence type="ECO:0000313" key="4">
    <source>
        <dbReference type="EMBL" id="SIT90491.1"/>
    </source>
</evidence>
<dbReference type="InterPro" id="IPR011234">
    <property type="entry name" value="Fumarylacetoacetase-like_C"/>
</dbReference>
<evidence type="ECO:0000256" key="2">
    <source>
        <dbReference type="ARBA" id="ARBA00022723"/>
    </source>
</evidence>
<dbReference type="SUPFAM" id="SSF56529">
    <property type="entry name" value="FAH"/>
    <property type="match status" value="1"/>
</dbReference>
<dbReference type="RefSeq" id="WP_076660811.1">
    <property type="nucleotide sequence ID" value="NZ_FTPR01000003.1"/>
</dbReference>
<reference evidence="5" key="1">
    <citation type="submission" date="2017-01" db="EMBL/GenBank/DDBJ databases">
        <authorList>
            <person name="Varghese N."/>
            <person name="Submissions S."/>
        </authorList>
    </citation>
    <scope>NUCLEOTIDE SEQUENCE [LARGE SCALE GENOMIC DNA]</scope>
    <source>
        <strain evidence="5">DSM 29591</strain>
    </source>
</reference>
<dbReference type="GO" id="GO:0046872">
    <property type="term" value="F:metal ion binding"/>
    <property type="evidence" value="ECO:0007669"/>
    <property type="project" value="UniProtKB-KW"/>
</dbReference>
<dbReference type="GO" id="GO:0016853">
    <property type="term" value="F:isomerase activity"/>
    <property type="evidence" value="ECO:0007669"/>
    <property type="project" value="UniProtKB-ARBA"/>
</dbReference>
<dbReference type="AlphaFoldDB" id="A0A1R3XGL2"/>